<feature type="transmembrane region" description="Helical" evidence="7">
    <location>
        <begin position="460"/>
        <end position="478"/>
    </location>
</feature>
<dbReference type="GO" id="GO:0005886">
    <property type="term" value="C:plasma membrane"/>
    <property type="evidence" value="ECO:0007669"/>
    <property type="project" value="TreeGrafter"/>
</dbReference>
<feature type="transmembrane region" description="Helical" evidence="7">
    <location>
        <begin position="611"/>
        <end position="631"/>
    </location>
</feature>
<dbReference type="PROSITE" id="PS51202">
    <property type="entry name" value="RCK_C"/>
    <property type="match status" value="2"/>
</dbReference>
<dbReference type="RefSeq" id="WP_006255292.1">
    <property type="nucleotide sequence ID" value="NZ_GG700642.1"/>
</dbReference>
<sequence length="633" mass="68810">MDAIVSLWMLLWSDTQTLHQALTILIFLVTIIFFLIGKIRSDIVALGCMAALMLCGIVTPKAALSGFANTAVIIMVFLFVVGGAIFQTGLAKYIAGRFLRLAGTNEKNLFFVVMSVTAVVAAFVSNTGTVAMLLPIVLAMAKTAGVNPSRLMMPLAFASSMGGVLTLIGTPPNLIVDGYLRDNGRPGFGFFEFTPIGLVLLLVGLICLYPLCRLLLSSKGKSEDDANDDKSLNELLHEYSIDNKIYRLQIKGESHLVGHSVGELEIHQRYDVRLLEIRRARRSAFFNAHLQEGVLPDTIFRLGDTLYAVGKPESIEAFAKHCALTICHDKATEENSQLDFYELGMAEMLLLPESHFIGQTLRGMNFRKNFGVNVVAIKRGDEYEYDEIQDVTLKTGDMLLVHGDWHGIEGLSRKRREWVTIGRPQDIAENEPLTHKAPLASIIMILMIIAMVFADQIGVAPVTSVITAGVLIVLTRCIRSADAAYRAIGWESIVLIAAMMSMSVALSETGLSKIIADSIVSGLQSFGPYGVLAGIYLVTSLLSTFLSNSATAILVAPIAWEAAAKLGVDPHAFMMTAAVAASAVFATPICTPPNAMVMTAGRYTFADYMRVGVPLQVIMMIVSLLVIPFFFPL</sequence>
<dbReference type="Gene3D" id="3.30.70.1450">
    <property type="entry name" value="Regulator of K+ conductance, C-terminal domain"/>
    <property type="match status" value="2"/>
</dbReference>
<feature type="transmembrane region" description="Helical" evidence="7">
    <location>
        <begin position="151"/>
        <end position="170"/>
    </location>
</feature>
<protein>
    <submittedName>
        <fullName evidence="9">TrkA C-terminal domain protein</fullName>
    </submittedName>
</protein>
<dbReference type="SUPFAM" id="SSF116726">
    <property type="entry name" value="TrkA C-terminal domain-like"/>
    <property type="match status" value="2"/>
</dbReference>
<feature type="domain" description="RCK C-terminal" evidence="8">
    <location>
        <begin position="233"/>
        <end position="324"/>
    </location>
</feature>
<dbReference type="GO" id="GO:0006813">
    <property type="term" value="P:potassium ion transport"/>
    <property type="evidence" value="ECO:0007669"/>
    <property type="project" value="InterPro"/>
</dbReference>
<keyword evidence="10" id="KW-1185">Reference proteome</keyword>
<feature type="domain" description="RCK C-terminal" evidence="8">
    <location>
        <begin position="333"/>
        <end position="417"/>
    </location>
</feature>
<dbReference type="HOGENOM" id="CLU_005170_6_1_10"/>
<dbReference type="Pfam" id="PF03600">
    <property type="entry name" value="CitMHS"/>
    <property type="match status" value="1"/>
</dbReference>
<dbReference type="InterPro" id="IPR051679">
    <property type="entry name" value="DASS-Related_Transporters"/>
</dbReference>
<dbReference type="eggNOG" id="COG0471">
    <property type="taxonomic scope" value="Bacteria"/>
</dbReference>
<keyword evidence="2" id="KW-0813">Transport</keyword>
<evidence type="ECO:0000256" key="5">
    <source>
        <dbReference type="ARBA" id="ARBA00022989"/>
    </source>
</evidence>
<proteinExistence type="predicted"/>
<dbReference type="GeneID" id="84576422"/>
<comment type="caution">
    <text evidence="9">The sequence shown here is derived from an EMBL/GenBank/DDBJ whole genome shotgun (WGS) entry which is preliminary data.</text>
</comment>
<evidence type="ECO:0000256" key="4">
    <source>
        <dbReference type="ARBA" id="ARBA00022737"/>
    </source>
</evidence>
<accession>C9LH23</accession>
<feature type="transmembrane region" description="Helical" evidence="7">
    <location>
        <begin position="110"/>
        <end position="139"/>
    </location>
</feature>
<name>C9LH23_9BACT</name>
<evidence type="ECO:0000256" key="7">
    <source>
        <dbReference type="SAM" id="Phobius"/>
    </source>
</evidence>
<evidence type="ECO:0000313" key="10">
    <source>
        <dbReference type="Proteomes" id="UP000003460"/>
    </source>
</evidence>
<evidence type="ECO:0000256" key="3">
    <source>
        <dbReference type="ARBA" id="ARBA00022692"/>
    </source>
</evidence>
<evidence type="ECO:0000313" key="9">
    <source>
        <dbReference type="EMBL" id="EEX71981.1"/>
    </source>
</evidence>
<gene>
    <name evidence="9" type="ORF">GCWU000325_01524</name>
</gene>
<feature type="transmembrane region" description="Helical" evidence="7">
    <location>
        <begin position="21"/>
        <end position="37"/>
    </location>
</feature>
<dbReference type="InterPro" id="IPR006037">
    <property type="entry name" value="RCK_C"/>
</dbReference>
<evidence type="ECO:0000256" key="1">
    <source>
        <dbReference type="ARBA" id="ARBA00004141"/>
    </source>
</evidence>
<evidence type="ECO:0000256" key="2">
    <source>
        <dbReference type="ARBA" id="ARBA00022448"/>
    </source>
</evidence>
<evidence type="ECO:0000259" key="8">
    <source>
        <dbReference type="PROSITE" id="PS51202"/>
    </source>
</evidence>
<feature type="transmembrane region" description="Helical" evidence="7">
    <location>
        <begin position="490"/>
        <end position="511"/>
    </location>
</feature>
<feature type="transmembrane region" description="Helical" evidence="7">
    <location>
        <begin position="190"/>
        <end position="212"/>
    </location>
</feature>
<dbReference type="Pfam" id="PF02080">
    <property type="entry name" value="TrkA_C"/>
    <property type="match status" value="2"/>
</dbReference>
<feature type="transmembrane region" description="Helical" evidence="7">
    <location>
        <begin position="572"/>
        <end position="591"/>
    </location>
</feature>
<feature type="transmembrane region" description="Helical" evidence="7">
    <location>
        <begin position="43"/>
        <end position="64"/>
    </location>
</feature>
<dbReference type="STRING" id="626522.GCWU000325_01524"/>
<keyword evidence="6 7" id="KW-0472">Membrane</keyword>
<comment type="subcellular location">
    <subcellularLocation>
        <location evidence="1">Membrane</location>
        <topology evidence="1">Multi-pass membrane protein</topology>
    </subcellularLocation>
</comment>
<feature type="transmembrane region" description="Helical" evidence="7">
    <location>
        <begin position="531"/>
        <end position="560"/>
    </location>
</feature>
<evidence type="ECO:0000256" key="6">
    <source>
        <dbReference type="ARBA" id="ARBA00023136"/>
    </source>
</evidence>
<keyword evidence="5 7" id="KW-1133">Transmembrane helix</keyword>
<keyword evidence="3 7" id="KW-0812">Transmembrane</keyword>
<dbReference type="EMBL" id="ACIJ02000018">
    <property type="protein sequence ID" value="EEX71981.1"/>
    <property type="molecule type" value="Genomic_DNA"/>
</dbReference>
<dbReference type="AlphaFoldDB" id="C9LH23"/>
<feature type="transmembrane region" description="Helical" evidence="7">
    <location>
        <begin position="71"/>
        <end position="90"/>
    </location>
</feature>
<dbReference type="Proteomes" id="UP000003460">
    <property type="component" value="Unassembled WGS sequence"/>
</dbReference>
<dbReference type="InterPro" id="IPR004680">
    <property type="entry name" value="Cit_transptr-like_dom"/>
</dbReference>
<dbReference type="PANTHER" id="PTHR43652:SF1">
    <property type="entry name" value="RESPONSE REGULATOR"/>
    <property type="match status" value="1"/>
</dbReference>
<dbReference type="GO" id="GO:0008324">
    <property type="term" value="F:monoatomic cation transmembrane transporter activity"/>
    <property type="evidence" value="ECO:0007669"/>
    <property type="project" value="InterPro"/>
</dbReference>
<keyword evidence="4" id="KW-0677">Repeat</keyword>
<dbReference type="InterPro" id="IPR036721">
    <property type="entry name" value="RCK_C_sf"/>
</dbReference>
<dbReference type="PANTHER" id="PTHR43652">
    <property type="entry name" value="BASIC AMINO ACID ANTIPORTER YFCC-RELATED"/>
    <property type="match status" value="1"/>
</dbReference>
<reference evidence="9" key="1">
    <citation type="submission" date="2009-09" db="EMBL/GenBank/DDBJ databases">
        <authorList>
            <person name="Weinstock G."/>
            <person name="Sodergren E."/>
            <person name="Clifton S."/>
            <person name="Fulton L."/>
            <person name="Fulton B."/>
            <person name="Courtney L."/>
            <person name="Fronick C."/>
            <person name="Harrison M."/>
            <person name="Strong C."/>
            <person name="Farmer C."/>
            <person name="Delahaunty K."/>
            <person name="Markovic C."/>
            <person name="Hall O."/>
            <person name="Minx P."/>
            <person name="Tomlinson C."/>
            <person name="Mitreva M."/>
            <person name="Nelson J."/>
            <person name="Hou S."/>
            <person name="Wollam A."/>
            <person name="Pepin K.H."/>
            <person name="Johnson M."/>
            <person name="Bhonagiri V."/>
            <person name="Nash W.E."/>
            <person name="Warren W."/>
            <person name="Chinwalla A."/>
            <person name="Mardis E.R."/>
            <person name="Wilson R.K."/>
        </authorList>
    </citation>
    <scope>NUCLEOTIDE SEQUENCE [LARGE SCALE GENOMIC DNA]</scope>
    <source>
        <strain evidence="9">ATCC 51259</strain>
    </source>
</reference>
<organism evidence="9 10">
    <name type="scientific">Alloprevotella tannerae ATCC 51259</name>
    <dbReference type="NCBI Taxonomy" id="626522"/>
    <lineage>
        <taxon>Bacteria</taxon>
        <taxon>Pseudomonadati</taxon>
        <taxon>Bacteroidota</taxon>
        <taxon>Bacteroidia</taxon>
        <taxon>Bacteroidales</taxon>
        <taxon>Prevotellaceae</taxon>
        <taxon>Alloprevotella</taxon>
    </lineage>
</organism>